<dbReference type="EMBL" id="UINC01006828">
    <property type="protein sequence ID" value="SVA29888.1"/>
    <property type="molecule type" value="Genomic_DNA"/>
</dbReference>
<dbReference type="Pfam" id="PF02578">
    <property type="entry name" value="Cu-oxidase_4"/>
    <property type="match status" value="1"/>
</dbReference>
<dbReference type="GO" id="GO:0017061">
    <property type="term" value="F:S-methyl-5-thioadenosine phosphorylase activity"/>
    <property type="evidence" value="ECO:0007669"/>
    <property type="project" value="UniProtKB-EC"/>
</dbReference>
<comment type="catalytic activity">
    <reaction evidence="9">
        <text>S-methyl-5'-thioadenosine + phosphate = 5-(methylsulfanyl)-alpha-D-ribose 1-phosphate + adenine</text>
        <dbReference type="Rhea" id="RHEA:11852"/>
        <dbReference type="ChEBI" id="CHEBI:16708"/>
        <dbReference type="ChEBI" id="CHEBI:17509"/>
        <dbReference type="ChEBI" id="CHEBI:43474"/>
        <dbReference type="ChEBI" id="CHEBI:58533"/>
        <dbReference type="EC" id="2.4.2.28"/>
    </reaction>
    <physiologicalReaction direction="left-to-right" evidence="9">
        <dbReference type="Rhea" id="RHEA:11853"/>
    </physiologicalReaction>
</comment>
<dbReference type="GO" id="GO:0016787">
    <property type="term" value="F:hydrolase activity"/>
    <property type="evidence" value="ECO:0007669"/>
    <property type="project" value="UniProtKB-KW"/>
</dbReference>
<accession>A0A381UQH2</accession>
<evidence type="ECO:0000256" key="6">
    <source>
        <dbReference type="ARBA" id="ARBA00022833"/>
    </source>
</evidence>
<dbReference type="PANTHER" id="PTHR30616:SF2">
    <property type="entry name" value="PURINE NUCLEOSIDE PHOSPHORYLASE LACC1"/>
    <property type="match status" value="1"/>
</dbReference>
<comment type="catalytic activity">
    <reaction evidence="7">
        <text>adenosine + H2O + H(+) = inosine + NH4(+)</text>
        <dbReference type="Rhea" id="RHEA:24408"/>
        <dbReference type="ChEBI" id="CHEBI:15377"/>
        <dbReference type="ChEBI" id="CHEBI:15378"/>
        <dbReference type="ChEBI" id="CHEBI:16335"/>
        <dbReference type="ChEBI" id="CHEBI:17596"/>
        <dbReference type="ChEBI" id="CHEBI:28938"/>
        <dbReference type="EC" id="3.5.4.4"/>
    </reaction>
    <physiologicalReaction direction="left-to-right" evidence="7">
        <dbReference type="Rhea" id="RHEA:24409"/>
    </physiologicalReaction>
</comment>
<evidence type="ECO:0000256" key="7">
    <source>
        <dbReference type="ARBA" id="ARBA00047989"/>
    </source>
</evidence>
<evidence type="ECO:0000256" key="1">
    <source>
        <dbReference type="ARBA" id="ARBA00000553"/>
    </source>
</evidence>
<dbReference type="InterPro" id="IPR011324">
    <property type="entry name" value="Cytotoxic_necrot_fac-like_cat"/>
</dbReference>
<evidence type="ECO:0000256" key="8">
    <source>
        <dbReference type="ARBA" id="ARBA00048968"/>
    </source>
</evidence>
<dbReference type="NCBIfam" id="TIGR00726">
    <property type="entry name" value="peptidoglycan editing factor PgeF"/>
    <property type="match status" value="1"/>
</dbReference>
<evidence type="ECO:0000256" key="2">
    <source>
        <dbReference type="ARBA" id="ARBA00007353"/>
    </source>
</evidence>
<dbReference type="CDD" id="cd16833">
    <property type="entry name" value="YfiH"/>
    <property type="match status" value="1"/>
</dbReference>
<evidence type="ECO:0000256" key="4">
    <source>
        <dbReference type="ARBA" id="ARBA00022723"/>
    </source>
</evidence>
<keyword evidence="5" id="KW-0378">Hydrolase</keyword>
<dbReference type="Gene3D" id="3.60.140.10">
    <property type="entry name" value="CNF1/YfiH-like putative cysteine hydrolases"/>
    <property type="match status" value="1"/>
</dbReference>
<dbReference type="SUPFAM" id="SSF64438">
    <property type="entry name" value="CNF1/YfiH-like putative cysteine hydrolases"/>
    <property type="match status" value="1"/>
</dbReference>
<sequence>MKLSVSLIKINRFDSFSEFTHASSPRYFKNHLGKIEQYDFTKKDDLEKYNIHMIQFMKTVQAEKKIPYLLNQVHSDQIFVLKDVSQTHEQIAKVKADAIITHLPEIPIGIFTADCIPILICDPRLQVAAAIHAGRKGTCQSIVNKTIMAMKREYGCRPEDLVAGLGLGIRGCCYEIPENCLGPFKNKIPLNPPFVKSIGDGKFLLNLYAVNTQEMLDAGLLPENIFLSEECTFCSPMKYFSYRREGQTGRILTFIMLQ</sequence>
<comment type="similarity">
    <text evidence="2">Belongs to the purine nucleoside phosphorylase YfiH/LACC1 family.</text>
</comment>
<evidence type="ECO:0000256" key="3">
    <source>
        <dbReference type="ARBA" id="ARBA00022679"/>
    </source>
</evidence>
<dbReference type="GO" id="GO:0005507">
    <property type="term" value="F:copper ion binding"/>
    <property type="evidence" value="ECO:0007669"/>
    <property type="project" value="TreeGrafter"/>
</dbReference>
<keyword evidence="4" id="KW-0479">Metal-binding</keyword>
<evidence type="ECO:0008006" key="11">
    <source>
        <dbReference type="Google" id="ProtNLM"/>
    </source>
</evidence>
<protein>
    <recommendedName>
        <fullName evidence="11">Purine nucleoside phosphorylase</fullName>
    </recommendedName>
</protein>
<comment type="catalytic activity">
    <reaction evidence="8">
        <text>adenosine + phosphate = alpha-D-ribose 1-phosphate + adenine</text>
        <dbReference type="Rhea" id="RHEA:27642"/>
        <dbReference type="ChEBI" id="CHEBI:16335"/>
        <dbReference type="ChEBI" id="CHEBI:16708"/>
        <dbReference type="ChEBI" id="CHEBI:43474"/>
        <dbReference type="ChEBI" id="CHEBI:57720"/>
        <dbReference type="EC" id="2.4.2.1"/>
    </reaction>
    <physiologicalReaction direction="left-to-right" evidence="8">
        <dbReference type="Rhea" id="RHEA:27643"/>
    </physiologicalReaction>
</comment>
<dbReference type="AlphaFoldDB" id="A0A381UQH2"/>
<keyword evidence="3" id="KW-0808">Transferase</keyword>
<proteinExistence type="inferred from homology"/>
<evidence type="ECO:0000256" key="5">
    <source>
        <dbReference type="ARBA" id="ARBA00022801"/>
    </source>
</evidence>
<dbReference type="InterPro" id="IPR038371">
    <property type="entry name" value="Cu_polyphenol_OxRdtase_sf"/>
</dbReference>
<organism evidence="10">
    <name type="scientific">marine metagenome</name>
    <dbReference type="NCBI Taxonomy" id="408172"/>
    <lineage>
        <taxon>unclassified sequences</taxon>
        <taxon>metagenomes</taxon>
        <taxon>ecological metagenomes</taxon>
    </lineage>
</organism>
<keyword evidence="6" id="KW-0862">Zinc</keyword>
<reference evidence="10" key="1">
    <citation type="submission" date="2018-05" db="EMBL/GenBank/DDBJ databases">
        <authorList>
            <person name="Lanie J.A."/>
            <person name="Ng W.-L."/>
            <person name="Kazmierczak K.M."/>
            <person name="Andrzejewski T.M."/>
            <person name="Davidsen T.M."/>
            <person name="Wayne K.J."/>
            <person name="Tettelin H."/>
            <person name="Glass J.I."/>
            <person name="Rusch D."/>
            <person name="Podicherti R."/>
            <person name="Tsui H.-C.T."/>
            <person name="Winkler M.E."/>
        </authorList>
    </citation>
    <scope>NUCLEOTIDE SEQUENCE</scope>
</reference>
<evidence type="ECO:0000256" key="9">
    <source>
        <dbReference type="ARBA" id="ARBA00049893"/>
    </source>
</evidence>
<evidence type="ECO:0000313" key="10">
    <source>
        <dbReference type="EMBL" id="SVA29888.1"/>
    </source>
</evidence>
<comment type="catalytic activity">
    <reaction evidence="1">
        <text>inosine + phosphate = alpha-D-ribose 1-phosphate + hypoxanthine</text>
        <dbReference type="Rhea" id="RHEA:27646"/>
        <dbReference type="ChEBI" id="CHEBI:17368"/>
        <dbReference type="ChEBI" id="CHEBI:17596"/>
        <dbReference type="ChEBI" id="CHEBI:43474"/>
        <dbReference type="ChEBI" id="CHEBI:57720"/>
        <dbReference type="EC" id="2.4.2.1"/>
    </reaction>
    <physiologicalReaction direction="left-to-right" evidence="1">
        <dbReference type="Rhea" id="RHEA:27647"/>
    </physiologicalReaction>
</comment>
<gene>
    <name evidence="10" type="ORF">METZ01_LOCUS82742</name>
</gene>
<dbReference type="InterPro" id="IPR003730">
    <property type="entry name" value="Cu_polyphenol_OxRdtase"/>
</dbReference>
<dbReference type="PANTHER" id="PTHR30616">
    <property type="entry name" value="UNCHARACTERIZED PROTEIN YFIH"/>
    <property type="match status" value="1"/>
</dbReference>
<name>A0A381UQH2_9ZZZZ</name>